<evidence type="ECO:0000259" key="2">
    <source>
        <dbReference type="Pfam" id="PF07879"/>
    </source>
</evidence>
<dbReference type="Proteomes" id="UP000262073">
    <property type="component" value="Chromosome"/>
</dbReference>
<protein>
    <submittedName>
        <fullName evidence="3">Polyhydroxyalkanoate synthesis repressor PhaR</fullName>
    </submittedName>
</protein>
<dbReference type="InterPro" id="IPR010134">
    <property type="entry name" value="PHA_reg_PhaR"/>
</dbReference>
<dbReference type="EMBL" id="CP031769">
    <property type="protein sequence ID" value="AXR05160.1"/>
    <property type="molecule type" value="Genomic_DNA"/>
</dbReference>
<dbReference type="InterPro" id="IPR007897">
    <property type="entry name" value="PHB_accumulat"/>
</dbReference>
<dbReference type="RefSeq" id="WP_108565726.1">
    <property type="nucleotide sequence ID" value="NZ_CP031769.1"/>
</dbReference>
<proteinExistence type="predicted"/>
<evidence type="ECO:0000259" key="1">
    <source>
        <dbReference type="Pfam" id="PF05233"/>
    </source>
</evidence>
<dbReference type="AlphaFoldDB" id="A0A346NI03"/>
<dbReference type="KEGG" id="salm:D0Y50_01500"/>
<organism evidence="3 4">
    <name type="scientific">Salinimonas sediminis</name>
    <dbReference type="NCBI Taxonomy" id="2303538"/>
    <lineage>
        <taxon>Bacteria</taxon>
        <taxon>Pseudomonadati</taxon>
        <taxon>Pseudomonadota</taxon>
        <taxon>Gammaproteobacteria</taxon>
        <taxon>Alteromonadales</taxon>
        <taxon>Alteromonadaceae</taxon>
        <taxon>Alteromonas/Salinimonas group</taxon>
        <taxon>Salinimonas</taxon>
    </lineage>
</organism>
<dbReference type="OrthoDB" id="9795345at2"/>
<dbReference type="Pfam" id="PF07879">
    <property type="entry name" value="PHB_acc_N"/>
    <property type="match status" value="1"/>
</dbReference>
<dbReference type="InterPro" id="IPR012909">
    <property type="entry name" value="PHA_DNA-bd_N"/>
</dbReference>
<feature type="domain" description="PHB accumulation regulatory" evidence="1">
    <location>
        <begin position="68"/>
        <end position="107"/>
    </location>
</feature>
<dbReference type="Pfam" id="PF05233">
    <property type="entry name" value="PHB_acc"/>
    <property type="match status" value="1"/>
</dbReference>
<dbReference type="GO" id="GO:0006355">
    <property type="term" value="P:regulation of DNA-templated transcription"/>
    <property type="evidence" value="ECO:0007669"/>
    <property type="project" value="InterPro"/>
</dbReference>
<accession>A0A346NI03</accession>
<dbReference type="NCBIfam" id="TIGR01848">
    <property type="entry name" value="PHA_reg_PhaR"/>
    <property type="match status" value="1"/>
</dbReference>
<keyword evidence="4" id="KW-1185">Reference proteome</keyword>
<reference evidence="3 4" key="1">
    <citation type="submission" date="2018-08" db="EMBL/GenBank/DDBJ databases">
        <title>Salinimonas sediminis sp. nov., a piezophilic bacterium isolated from a deep-sea sediment sample from the New Britain Trench.</title>
        <authorList>
            <person name="Cao J."/>
        </authorList>
    </citation>
    <scope>NUCLEOTIDE SEQUENCE [LARGE SCALE GENOMIC DNA]</scope>
    <source>
        <strain evidence="3 4">N102</strain>
    </source>
</reference>
<name>A0A346NI03_9ALTE</name>
<evidence type="ECO:0000313" key="3">
    <source>
        <dbReference type="EMBL" id="AXR05160.1"/>
    </source>
</evidence>
<evidence type="ECO:0000313" key="4">
    <source>
        <dbReference type="Proteomes" id="UP000262073"/>
    </source>
</evidence>
<feature type="domain" description="PHA accumulation regulator DNA-binding N-terminal" evidence="2">
    <location>
        <begin position="3"/>
        <end position="62"/>
    </location>
</feature>
<gene>
    <name evidence="3" type="primary">phaR</name>
    <name evidence="3" type="ORF">D0Y50_01500</name>
</gene>
<sequence length="141" mass="16907">MIIIKKYPNRRLYDTSRSQYVNLEYIKTLIAEHQDFMVVDSKTEDDITKSLLLQIISESESNDSQSLLTNSLLKQLIRYYDTDMEDYVRQYLEQSLLHFIEQHDQMQGVMKNMLDANPFNVFNKVIEQNMEMWNTTKKPRK</sequence>